<dbReference type="EMBL" id="ML122315">
    <property type="protein sequence ID" value="RPD53801.1"/>
    <property type="molecule type" value="Genomic_DNA"/>
</dbReference>
<dbReference type="AlphaFoldDB" id="A0A5C2RRQ2"/>
<proteinExistence type="predicted"/>
<evidence type="ECO:0000313" key="3">
    <source>
        <dbReference type="Proteomes" id="UP000313359"/>
    </source>
</evidence>
<sequence>MKSHRSRIERRGVAACIVDAFSAAELCAVDARRVAGSVDAFVLGRVYALFYCFALHAGWVTFLVAARMKEDQRVAQRRYIMSGPVTVSEQV</sequence>
<reference evidence="2" key="1">
    <citation type="journal article" date="2018" name="Genome Biol. Evol.">
        <title>Genomics and development of Lentinus tigrinus, a white-rot wood-decaying mushroom with dimorphic fruiting bodies.</title>
        <authorList>
            <person name="Wu B."/>
            <person name="Xu Z."/>
            <person name="Knudson A."/>
            <person name="Carlson A."/>
            <person name="Chen N."/>
            <person name="Kovaka S."/>
            <person name="LaButti K."/>
            <person name="Lipzen A."/>
            <person name="Pennachio C."/>
            <person name="Riley R."/>
            <person name="Schakwitz W."/>
            <person name="Umezawa K."/>
            <person name="Ohm R.A."/>
            <person name="Grigoriev I.V."/>
            <person name="Nagy L.G."/>
            <person name="Gibbons J."/>
            <person name="Hibbett D."/>
        </authorList>
    </citation>
    <scope>NUCLEOTIDE SEQUENCE [LARGE SCALE GENOMIC DNA]</scope>
    <source>
        <strain evidence="2">ALCF2SS1-6</strain>
    </source>
</reference>
<gene>
    <name evidence="2" type="ORF">L227DRAFT_616711</name>
</gene>
<accession>A0A5C2RRQ2</accession>
<keyword evidence="1" id="KW-0472">Membrane</keyword>
<feature type="transmembrane region" description="Helical" evidence="1">
    <location>
        <begin position="47"/>
        <end position="68"/>
    </location>
</feature>
<organism evidence="2 3">
    <name type="scientific">Lentinus tigrinus ALCF2SS1-6</name>
    <dbReference type="NCBI Taxonomy" id="1328759"/>
    <lineage>
        <taxon>Eukaryota</taxon>
        <taxon>Fungi</taxon>
        <taxon>Dikarya</taxon>
        <taxon>Basidiomycota</taxon>
        <taxon>Agaricomycotina</taxon>
        <taxon>Agaricomycetes</taxon>
        <taxon>Polyporales</taxon>
        <taxon>Polyporaceae</taxon>
        <taxon>Lentinus</taxon>
    </lineage>
</organism>
<keyword evidence="3" id="KW-1185">Reference proteome</keyword>
<dbReference type="Proteomes" id="UP000313359">
    <property type="component" value="Unassembled WGS sequence"/>
</dbReference>
<keyword evidence="1" id="KW-0812">Transmembrane</keyword>
<keyword evidence="1" id="KW-1133">Transmembrane helix</keyword>
<protein>
    <submittedName>
        <fullName evidence="2">Uncharacterized protein</fullName>
    </submittedName>
</protein>
<evidence type="ECO:0000256" key="1">
    <source>
        <dbReference type="SAM" id="Phobius"/>
    </source>
</evidence>
<name>A0A5C2RRQ2_9APHY</name>
<evidence type="ECO:0000313" key="2">
    <source>
        <dbReference type="EMBL" id="RPD53801.1"/>
    </source>
</evidence>